<evidence type="ECO:0000313" key="1">
    <source>
        <dbReference type="EMBL" id="CAH6722313.1"/>
    </source>
</evidence>
<name>A0ACA9YB74_9ASCO</name>
<accession>A0ACA9YB74</accession>
<dbReference type="EMBL" id="CALSDN010000009">
    <property type="protein sequence ID" value="CAH6722313.1"/>
    <property type="molecule type" value="Genomic_DNA"/>
</dbReference>
<gene>
    <name evidence="1" type="ORF">CLIB1444_09S00804</name>
</gene>
<sequence length="311" mass="34661">MGKVKVINSHVFKQLVEKSIPSSRVIKLDATWYMPNNPKNAKQEFLNQARIPGSGYFDLDEICDPNSKYPHMLANYDILNSSLNGLGLNKSDKLVFYDKSGIFSSPRAAWNLILGGHEQVFLLDHYKDYVNEGNEVSKEPVDDFRPQAVTTNGYEMISGEAYSKNYAQQVIEYEELLELVSTGKLAEQYITFDARSNDRFSGAAPEPRPGLPSGHVPSSLNLPFTKVLNENGNFKSKSELVDLFKADYGLDLTKSVNGRKGIIVMCGTGVTAVILRVAIESILESPIPIKVYDGSWTEWAQRAPTELIVKD</sequence>
<reference evidence="1" key="1">
    <citation type="submission" date="2022-06" db="EMBL/GenBank/DDBJ databases">
        <authorList>
            <person name="Legras J.-L."/>
            <person name="Devillers H."/>
            <person name="Grondin C."/>
        </authorList>
    </citation>
    <scope>NUCLEOTIDE SEQUENCE</scope>
    <source>
        <strain evidence="1">CLIB 1444</strain>
    </source>
</reference>
<evidence type="ECO:0000313" key="2">
    <source>
        <dbReference type="Proteomes" id="UP001152531"/>
    </source>
</evidence>
<comment type="caution">
    <text evidence="1">The sequence shown here is derived from an EMBL/GenBank/DDBJ whole genome shotgun (WGS) entry which is preliminary data.</text>
</comment>
<organism evidence="1 2">
    <name type="scientific">[Candida] jaroonii</name>
    <dbReference type="NCBI Taxonomy" id="467808"/>
    <lineage>
        <taxon>Eukaryota</taxon>
        <taxon>Fungi</taxon>
        <taxon>Dikarya</taxon>
        <taxon>Ascomycota</taxon>
        <taxon>Saccharomycotina</taxon>
        <taxon>Pichiomycetes</taxon>
        <taxon>Debaryomycetaceae</taxon>
        <taxon>Yamadazyma</taxon>
    </lineage>
</organism>
<dbReference type="Proteomes" id="UP001152531">
    <property type="component" value="Unassembled WGS sequence"/>
</dbReference>
<proteinExistence type="predicted"/>
<keyword evidence="2" id="KW-1185">Reference proteome</keyword>
<protein>
    <submittedName>
        <fullName evidence="1">Thiosulfate sulfurtransferase Tum1p</fullName>
    </submittedName>
</protein>